<name>A0ACB7XCW3_9ERIC</name>
<proteinExistence type="predicted"/>
<sequence>MHSTKYKCGEKYRGKRVLLVGSGNSSMEIALDLSLHGAKTSIVVRSPLHILSRGMMHMGLVMLNYGIPFAAVESFMVLLKQATGDIYILNEDGIPKPKYPNHWKGENGLYCAGLSRRGFYGAAMDAQNIANDIKLSL</sequence>
<gene>
    <name evidence="1" type="ORF">Vadar_027816</name>
</gene>
<evidence type="ECO:0000313" key="2">
    <source>
        <dbReference type="Proteomes" id="UP000828048"/>
    </source>
</evidence>
<reference evidence="1 2" key="1">
    <citation type="journal article" date="2021" name="Hortic Res">
        <title>High-quality reference genome and annotation aids understanding of berry development for evergreen blueberry (Vaccinium darrowii).</title>
        <authorList>
            <person name="Yu J."/>
            <person name="Hulse-Kemp A.M."/>
            <person name="Babiker E."/>
            <person name="Staton M."/>
        </authorList>
    </citation>
    <scope>NUCLEOTIDE SEQUENCE [LARGE SCALE GENOMIC DNA]</scope>
    <source>
        <strain evidence="2">cv. NJ 8807/NJ 8810</strain>
        <tissue evidence="1">Young leaf</tissue>
    </source>
</reference>
<evidence type="ECO:0000313" key="1">
    <source>
        <dbReference type="EMBL" id="KAH7838534.1"/>
    </source>
</evidence>
<protein>
    <submittedName>
        <fullName evidence="1">Uncharacterized protein</fullName>
    </submittedName>
</protein>
<accession>A0ACB7XCW3</accession>
<dbReference type="Proteomes" id="UP000828048">
    <property type="component" value="Chromosome 6"/>
</dbReference>
<organism evidence="1 2">
    <name type="scientific">Vaccinium darrowii</name>
    <dbReference type="NCBI Taxonomy" id="229202"/>
    <lineage>
        <taxon>Eukaryota</taxon>
        <taxon>Viridiplantae</taxon>
        <taxon>Streptophyta</taxon>
        <taxon>Embryophyta</taxon>
        <taxon>Tracheophyta</taxon>
        <taxon>Spermatophyta</taxon>
        <taxon>Magnoliopsida</taxon>
        <taxon>eudicotyledons</taxon>
        <taxon>Gunneridae</taxon>
        <taxon>Pentapetalae</taxon>
        <taxon>asterids</taxon>
        <taxon>Ericales</taxon>
        <taxon>Ericaceae</taxon>
        <taxon>Vaccinioideae</taxon>
        <taxon>Vaccinieae</taxon>
        <taxon>Vaccinium</taxon>
    </lineage>
</organism>
<keyword evidence="2" id="KW-1185">Reference proteome</keyword>
<comment type="caution">
    <text evidence="1">The sequence shown here is derived from an EMBL/GenBank/DDBJ whole genome shotgun (WGS) entry which is preliminary data.</text>
</comment>
<dbReference type="EMBL" id="CM037156">
    <property type="protein sequence ID" value="KAH7838534.1"/>
    <property type="molecule type" value="Genomic_DNA"/>
</dbReference>